<dbReference type="InterPro" id="IPR051122">
    <property type="entry name" value="SDR_DHRS6-like"/>
</dbReference>
<proteinExistence type="inferred from homology"/>
<dbReference type="InterPro" id="IPR036291">
    <property type="entry name" value="NAD(P)-bd_dom_sf"/>
</dbReference>
<comment type="similarity">
    <text evidence="1">Belongs to the short-chain dehydrogenases/reductases (SDR) family.</text>
</comment>
<dbReference type="Pfam" id="PF13561">
    <property type="entry name" value="adh_short_C2"/>
    <property type="match status" value="1"/>
</dbReference>
<reference evidence="3 4" key="1">
    <citation type="journal article" date="2018" name="Microbiome">
        <title>Fine metagenomic profile of the Mediterranean stratified and mixed water columns revealed by assembly and recruitment.</title>
        <authorList>
            <person name="Haro-Moreno J.M."/>
            <person name="Lopez-Perez M."/>
            <person name="De La Torre J.R."/>
            <person name="Picazo A."/>
            <person name="Camacho A."/>
            <person name="Rodriguez-Valera F."/>
        </authorList>
    </citation>
    <scope>NUCLEOTIDE SEQUENCE [LARGE SCALE GENOMIC DNA]</scope>
    <source>
        <strain evidence="3">MED-G82</strain>
    </source>
</reference>
<dbReference type="NCBIfam" id="NF005880">
    <property type="entry name" value="PRK07831.1"/>
    <property type="match status" value="1"/>
</dbReference>
<evidence type="ECO:0000313" key="4">
    <source>
        <dbReference type="Proteomes" id="UP000253307"/>
    </source>
</evidence>
<dbReference type="AlphaFoldDB" id="A0A368BUN9"/>
<dbReference type="FunFam" id="3.40.50.720:FF:000084">
    <property type="entry name" value="Short-chain dehydrogenase reductase"/>
    <property type="match status" value="1"/>
</dbReference>
<dbReference type="PROSITE" id="PS00061">
    <property type="entry name" value="ADH_SHORT"/>
    <property type="match status" value="1"/>
</dbReference>
<organism evidence="3 4">
    <name type="scientific">SAR86 cluster bacterium</name>
    <dbReference type="NCBI Taxonomy" id="2030880"/>
    <lineage>
        <taxon>Bacteria</taxon>
        <taxon>Pseudomonadati</taxon>
        <taxon>Pseudomonadota</taxon>
        <taxon>Gammaproteobacteria</taxon>
        <taxon>SAR86 cluster</taxon>
    </lineage>
</organism>
<dbReference type="PANTHER" id="PTHR43477">
    <property type="entry name" value="DIHYDROANTICAPSIN 7-DEHYDROGENASE"/>
    <property type="match status" value="1"/>
</dbReference>
<dbReference type="InterPro" id="IPR020904">
    <property type="entry name" value="Sc_DH/Rdtase_CS"/>
</dbReference>
<dbReference type="Gene3D" id="3.40.50.720">
    <property type="entry name" value="NAD(P)-binding Rossmann-like Domain"/>
    <property type="match status" value="1"/>
</dbReference>
<comment type="caution">
    <text evidence="3">The sequence shown here is derived from an EMBL/GenBank/DDBJ whole genome shotgun (WGS) entry which is preliminary data.</text>
</comment>
<keyword evidence="2" id="KW-0560">Oxidoreductase</keyword>
<dbReference type="SUPFAM" id="SSF51735">
    <property type="entry name" value="NAD(P)-binding Rossmann-fold domains"/>
    <property type="match status" value="1"/>
</dbReference>
<protein>
    <submittedName>
        <fullName evidence="3">Short chain dehydrogenase</fullName>
    </submittedName>
</protein>
<dbReference type="InterPro" id="IPR002347">
    <property type="entry name" value="SDR_fam"/>
</dbReference>
<sequence length="261" mass="27817">MNDLSNPTYPIASNLFKEKKVVVTASAGAGIGFATAKRFLEEGAEIFISDANEQRLQKAHDELTDLNLGKVHSCVCDVTSTSNVDQMMEEAMSSMSNLDVVVNNAGLGGEDLVSEMSDETWNKIIDITLNGAMRVTRAGINKLKECDGGVIVNNASVLGWRAQAGQAHYAAAKAGVMALTRCAALEVVDDNIRINAVAPSLAINPHLAKTSSVELIDSLTQKEAFSRGAHPWEIANIILFLASDLSSYMTGETISASSQRA</sequence>
<dbReference type="PANTHER" id="PTHR43477:SF1">
    <property type="entry name" value="DIHYDROANTICAPSIN 7-DEHYDROGENASE"/>
    <property type="match status" value="1"/>
</dbReference>
<dbReference type="PRINTS" id="PR00080">
    <property type="entry name" value="SDRFAMILY"/>
</dbReference>
<name>A0A368BUN9_9GAMM</name>
<dbReference type="Proteomes" id="UP000253307">
    <property type="component" value="Unassembled WGS sequence"/>
</dbReference>
<accession>A0A368BUN9</accession>
<dbReference type="EMBL" id="QOPE01000018">
    <property type="protein sequence ID" value="RCL41003.1"/>
    <property type="molecule type" value="Genomic_DNA"/>
</dbReference>
<gene>
    <name evidence="3" type="ORF">DBW96_02800</name>
</gene>
<dbReference type="PRINTS" id="PR00081">
    <property type="entry name" value="GDHRDH"/>
</dbReference>
<evidence type="ECO:0000256" key="1">
    <source>
        <dbReference type="ARBA" id="ARBA00006484"/>
    </source>
</evidence>
<dbReference type="GO" id="GO:0016491">
    <property type="term" value="F:oxidoreductase activity"/>
    <property type="evidence" value="ECO:0007669"/>
    <property type="project" value="UniProtKB-KW"/>
</dbReference>
<evidence type="ECO:0000313" key="3">
    <source>
        <dbReference type="EMBL" id="RCL41003.1"/>
    </source>
</evidence>
<evidence type="ECO:0000256" key="2">
    <source>
        <dbReference type="ARBA" id="ARBA00023002"/>
    </source>
</evidence>
<dbReference type="CDD" id="cd05233">
    <property type="entry name" value="SDR_c"/>
    <property type="match status" value="1"/>
</dbReference>